<evidence type="ECO:0000259" key="3">
    <source>
        <dbReference type="Pfam" id="PF18413"/>
    </source>
</evidence>
<feature type="domain" description="Tc toxin complex TcA C-terminal TcB-binding" evidence="2">
    <location>
        <begin position="2772"/>
        <end position="3067"/>
    </location>
</feature>
<comment type="caution">
    <text evidence="5">The sequence shown here is derived from an EMBL/GenBank/DDBJ whole genome shotgun (WGS) entry which is preliminary data.</text>
</comment>
<evidence type="ECO:0000256" key="1">
    <source>
        <dbReference type="SAM" id="MobiDB-lite"/>
    </source>
</evidence>
<evidence type="ECO:0000313" key="6">
    <source>
        <dbReference type="Proteomes" id="UP000777438"/>
    </source>
</evidence>
<feature type="region of interest" description="Disordered" evidence="1">
    <location>
        <begin position="985"/>
        <end position="1005"/>
    </location>
</feature>
<dbReference type="EMBL" id="JAGPYM010000024">
    <property type="protein sequence ID" value="KAH6881021.1"/>
    <property type="molecule type" value="Genomic_DNA"/>
</dbReference>
<dbReference type="InterPro" id="IPR040840">
    <property type="entry name" value="TcA_TcB_BD"/>
</dbReference>
<evidence type="ECO:0000313" key="5">
    <source>
        <dbReference type="EMBL" id="KAH6881021.1"/>
    </source>
</evidence>
<accession>A0A9P9AKI8</accession>
<dbReference type="Pfam" id="PF20220">
    <property type="entry name" value="ABC_toxin_N"/>
    <property type="match status" value="1"/>
</dbReference>
<feature type="domain" description="ABC toxin N-terminal" evidence="4">
    <location>
        <begin position="1733"/>
        <end position="1855"/>
    </location>
</feature>
<evidence type="ECO:0000259" key="2">
    <source>
        <dbReference type="Pfam" id="PF18276"/>
    </source>
</evidence>
<name>A0A9P9AKI8_9HYPO</name>
<gene>
    <name evidence="5" type="ORF">B0T10DRAFT_580728</name>
</gene>
<protein>
    <submittedName>
        <fullName evidence="5">Uncharacterized protein</fullName>
    </submittedName>
</protein>
<organism evidence="5 6">
    <name type="scientific">Thelonectria olida</name>
    <dbReference type="NCBI Taxonomy" id="1576542"/>
    <lineage>
        <taxon>Eukaryota</taxon>
        <taxon>Fungi</taxon>
        <taxon>Dikarya</taxon>
        <taxon>Ascomycota</taxon>
        <taxon>Pezizomycotina</taxon>
        <taxon>Sordariomycetes</taxon>
        <taxon>Hypocreomycetidae</taxon>
        <taxon>Hypocreales</taxon>
        <taxon>Nectriaceae</taxon>
        <taxon>Thelonectria</taxon>
    </lineage>
</organism>
<evidence type="ECO:0000259" key="4">
    <source>
        <dbReference type="Pfam" id="PF20220"/>
    </source>
</evidence>
<sequence length="3242" mass="362086">MPSPKTHETAGGPSAARLKIIDLALGGSAKKLVKIESSNPHAIAVSLNNAGRSEDAQRVKLANILGDAVDDNVDLASEILRDESVRSPRDIAMQYGFSRVHTLAKRSNVTKPHSASFAASSNNDDVAKQFARGFRRRMFAAEPTAVLQHMVSQSTGEVDPSDDLPIHSSPEVRTEIAKFLDRRPDFNIRTTSVLTALHQDQDHLENMDVQSRTATIESLKILQRVQALAPVPEATKPLLQGGFTSALRVSSVPKKQFVSEMAPRLAEAGATEDESNLIAGQIHDHATASSLRADHALIQIRELVCGTGLRAVDGDSALADRQGMFNRLAHGATGSPSTVNLDALFSDMDLCECEVCLDVTSPTAYYVDLLQYLRNNNLDNDAQWPNTGKEGIQGTALEKLFARRPDLQHLQLTCANANTALPMIDLANEVMEAFVIHLRSFAESGEVVIETWNIGRETTEELLASPSHTRKKAYCILKEAVFPLAALPYFQPLDSSRLYLNFLGTSRYELIDTFRLAHRQWAVSPARVATPEKLARYVALRSRLQDRAAAAEYLGLSPDSYVTITREAFWPIESSEFADNGTIIDLDQYRQDIGVVEPFLYWGYKTAEALLSTDKDEETGLTFVKAQFLRRSGFSYAETAELARTKYVNPMMPTGKDKVLLESIRFSYRFLQHLTVGIDDTAQRNELLSSFLFATQVWVHYIVQKQIPPTGNKLVKSEVELPTFTLAEIHVWVTKWFQCVGKLTVLEAGEGPRLPAQGYLAFRPPSDRDHTLAKRRVAEDQDQDQPEYAVAKVLAYLDNTGELRDENNDVIGFVWIDSKVYLGALNPIRKIYPKGSITLYPTSKQKVTPTLEELAKIPPGDTLYRVDKESTLIGWAARQEISLPVQWIMTPDSCSIENTQLIHLNLTPLELWEWDRINRFIRLYKTLQPSGWTISQLDAALIALWTFAEVPPPPSPDPPDPNTPPSEDKEFSFSDFKDKGCGCSDDEDDCNGDDDDGDGKSPCDPRNYADITPGFLKELWSIQRLEKLTGVELEKLLCLWSDIGVFGEKSLYARLFLTHDLEAMDDVFVPDGNGNYLMSEPKIGDHFPVLIAALRLKADIFDAVLSAVGLTRESIITVPNLTKLYRHALFSSILGIRPKDLLDALALFPNPYETASTTLELCLLWTRMSNASFTIKQLRYIFLGVDDPLRPIGPDKFKVLRTTKAIVDGLMAVDLAHPDLTEADEAVLTTAQVKAKALLIFEPPVVDDIVGLIEGTRSYTTNAPVGLVVDPTKAPTKLVYNDPLTAPNRRATLSVTGCLTEEEASVALALFPANTAWASALARLQAQAAKLVGRTLSGVFGDSLEEAVQVLTQEDVPASEPVSSSEPGDPGTALAKRVFFMKKLLPFIRNYLYSRFIVTTLSAVASVPADICTWLLSDVLEVGDKGRKKSAMQVLIDLKGHATDDPPAVWTGYLLAPSSDTFVFYGYGDTRPPPLILDGTSIAFETQNEDPSNLWWTAPVKLIGGKMLSLQVTGQAVPGDLQWKTERSGVTAIPSSALVPDASITDAASVFAPLSKASMVIQAFSLGLNELDYLQDHGANFASLDFNQISLEAWKRLLQYYELRKTLVSREKGLIDLFKWANLRDTATADEISKFISDVTTWDANTIKVLLHRENLGLGDVKNFRDEVVVSKLGKIISFIRKVGITDINLLLSWSDLKLDFNATWKIAKSIRQTIRGRYSASDYEQAIKPSHDQLRKNQRDALIAYLLVQQPIQEWGVTDPDGLFEFFLLDVQMGSCMQTSRTKQAISSAQLFAQRCFLGLEKNGTANIVLDDDRWKWMSQQKFWTSSRKVFLYPENWLIPSLRDRKTPIYGEMESSLLQRDVQPENVLESFRDFTTALGQIAHMRAVGVFVELVNDKDYVFHCVAMTAGAPYLFFYRNYDSIDREWTPWVRITVDIPNYTVEWTEDRGPEPPRLVAADTGTNEPFRAVTGCYVVPVAWKSRILLFAGEIIKKSVPNSKALSAQFSEFTKPDSTATSNSVGPNEVWEITLAWSEYRAGKWTQKQVSSEPFRTKTTADGPIPEVDAFQFLPFIDDANNQLRIEVWYYTTTSGATLQYAGSYLFDGILLRQSRVDTADRPTNWNTTSFHLISGRSAAYTASSLQIQQTAEGKKLPFLNKIPYVTYKEDPDGVVRYMDESEDIFHHPFSPQLISAASTSTETTGIAPVESIYRSLPDKYIAPTFGQIASSSSLPPSTDPPTADQVFAELSKPYSHYNWELGFHVPMQVAEALLKSQQFDQALAMMHQVFNPYIEGTDVGRVWQWYPFQHSSSDRVLEGLLNRLKPREFDLRITQWRDNPFHPFVVARGRIVAYMKWTVMMYIKTLIAYGDMHFRRRTLEDIPLAIQLYVLASHMYGPKGETIPQRGKKRPQTYFSLLDKWDAFSNAAVQLEVSFPFSNQTPFPWHAIGDDAGSDSMKFEQKIALANIFGRAASSYFCLPSNPELQALRATIDQRLYNIRNCLDIDGRPMPLVLWDAPIDPGQLIAAVASGLSLSSALNDLNASLPNYRFTWLLSRALELTSELSRLESTFLSVKEKRDSEALQMLRSGHEISVHKQVMEMKKLQVEEATKTLVALRAGQESSKQRFDFFSRLAGVDVEPLGGGDPFKPTVIEIDVPKSESDMHINQTEKMSEYWASNAQSWTETAANLEIMASLFHVLPSFNAHLTPMGCGIEVVWGTPNLAAGIQAIVRQMQLIASSNNFRSSQALRKVSYVRQYQDRVHQMNLAGLEFEHTNKQIQVQETRIKMSNQDIANQQLLIENATEVNEFLKNKYTNDELYSYFESTLRTSMYQTYQLAYDLAKKAELAFRFERRPTTAQKGVNFISFGYFNPARDGLQTSQQMYLALKNMDAAYQESRSHDYEIAKSVSLRQLNPYALMALRETGTCTFEVPEVAFDMDFPGHYFRRIKTVSITVPCVVGPHVGVNATLRLLKHRYRTEALAASAKDYIEDTESGALDPRFRTAIVPIDAVAASSGQNDAGAFELSIKDERYLPFEGAGAISTWQLTLPPLEFRPFDYASIADVVLMLKYTSCDGGAALRKAATDSVIDWVSTVGDKSKDVGLLALWDIRAEFATEWAKLSGQPNNSSSPDIRTLILKQLFSRLPAFVAGRDPTKVIVTDVSLVTNLPIAQASSVAIDFKYVAGTNGEDTPFDSGPIKIGKLYMLRITEVADEQFRDWALKVGMEGVTIDGGSRMWLIVRYRLAKGT</sequence>
<dbReference type="Proteomes" id="UP000777438">
    <property type="component" value="Unassembled WGS sequence"/>
</dbReference>
<dbReference type="OrthoDB" id="4940706at2759"/>
<dbReference type="InterPro" id="IPR041079">
    <property type="entry name" value="Neuraminidase-like"/>
</dbReference>
<feature type="region of interest" description="Disordered" evidence="1">
    <location>
        <begin position="950"/>
        <end position="971"/>
    </location>
</feature>
<reference evidence="5 6" key="1">
    <citation type="journal article" date="2021" name="Nat. Commun.">
        <title>Genetic determinants of endophytism in the Arabidopsis root mycobiome.</title>
        <authorList>
            <person name="Mesny F."/>
            <person name="Miyauchi S."/>
            <person name="Thiergart T."/>
            <person name="Pickel B."/>
            <person name="Atanasova L."/>
            <person name="Karlsson M."/>
            <person name="Huettel B."/>
            <person name="Barry K.W."/>
            <person name="Haridas S."/>
            <person name="Chen C."/>
            <person name="Bauer D."/>
            <person name="Andreopoulos W."/>
            <person name="Pangilinan J."/>
            <person name="LaButti K."/>
            <person name="Riley R."/>
            <person name="Lipzen A."/>
            <person name="Clum A."/>
            <person name="Drula E."/>
            <person name="Henrissat B."/>
            <person name="Kohler A."/>
            <person name="Grigoriev I.V."/>
            <person name="Martin F.M."/>
            <person name="Hacquard S."/>
        </authorList>
    </citation>
    <scope>NUCLEOTIDE SEQUENCE [LARGE SCALE GENOMIC DNA]</scope>
    <source>
        <strain evidence="5 6">MPI-CAGE-CH-0241</strain>
    </source>
</reference>
<feature type="compositionally biased region" description="Pro residues" evidence="1">
    <location>
        <begin position="950"/>
        <end position="964"/>
    </location>
</feature>
<feature type="compositionally biased region" description="Acidic residues" evidence="1">
    <location>
        <begin position="985"/>
        <end position="997"/>
    </location>
</feature>
<dbReference type="Pfam" id="PF18413">
    <property type="entry name" value="Neuraminidase"/>
    <property type="match status" value="1"/>
</dbReference>
<dbReference type="Pfam" id="PF18276">
    <property type="entry name" value="TcA_TcB_BD"/>
    <property type="match status" value="1"/>
</dbReference>
<dbReference type="SUPFAM" id="SSF56988">
    <property type="entry name" value="Anthrax protective antigen"/>
    <property type="match status" value="1"/>
</dbReference>
<dbReference type="InterPro" id="IPR046839">
    <property type="entry name" value="ABC_toxin_N"/>
</dbReference>
<keyword evidence="6" id="KW-1185">Reference proteome</keyword>
<feature type="domain" description="Neuraminidase-like" evidence="3">
    <location>
        <begin position="1887"/>
        <end position="2067"/>
    </location>
</feature>
<proteinExistence type="predicted"/>